<dbReference type="InterPro" id="IPR006224">
    <property type="entry name" value="PsdUridine_synth_RluA-like_CS"/>
</dbReference>
<dbReference type="FunFam" id="3.30.2350.10:FF:000005">
    <property type="entry name" value="Pseudouridine synthase"/>
    <property type="match status" value="1"/>
</dbReference>
<comment type="function">
    <text evidence="5">Responsible for synthesis of pseudouridine from uracil.</text>
</comment>
<dbReference type="InterPro" id="IPR020103">
    <property type="entry name" value="PsdUridine_synth_cat_dom_sf"/>
</dbReference>
<evidence type="ECO:0000256" key="2">
    <source>
        <dbReference type="ARBA" id="ARBA00010876"/>
    </source>
</evidence>
<dbReference type="PROSITE" id="PS01129">
    <property type="entry name" value="PSI_RLU"/>
    <property type="match status" value="1"/>
</dbReference>
<gene>
    <name evidence="7" type="ORF">BAZO_17069</name>
</gene>
<dbReference type="Gene3D" id="3.30.2350.10">
    <property type="entry name" value="Pseudouridine synthase"/>
    <property type="match status" value="1"/>
</dbReference>
<dbReference type="InterPro" id="IPR006145">
    <property type="entry name" value="PsdUridine_synth_RsuA/RluA"/>
</dbReference>
<keyword evidence="8" id="KW-1185">Reference proteome</keyword>
<dbReference type="RefSeq" id="WP_004431899.1">
    <property type="nucleotide sequence ID" value="NZ_AJLR01000146.1"/>
</dbReference>
<feature type="active site" evidence="4">
    <location>
        <position position="138"/>
    </location>
</feature>
<dbReference type="GO" id="GO:0000455">
    <property type="term" value="P:enzyme-directed rRNA pseudouridine synthesis"/>
    <property type="evidence" value="ECO:0007669"/>
    <property type="project" value="TreeGrafter"/>
</dbReference>
<evidence type="ECO:0000256" key="1">
    <source>
        <dbReference type="ARBA" id="ARBA00000073"/>
    </source>
</evidence>
<dbReference type="CDD" id="cd02869">
    <property type="entry name" value="PseudoU_synth_RluA_like"/>
    <property type="match status" value="1"/>
</dbReference>
<dbReference type="GO" id="GO:0009982">
    <property type="term" value="F:pseudouridine synthase activity"/>
    <property type="evidence" value="ECO:0007669"/>
    <property type="project" value="InterPro"/>
</dbReference>
<dbReference type="SUPFAM" id="SSF55120">
    <property type="entry name" value="Pseudouridine synthase"/>
    <property type="match status" value="1"/>
</dbReference>
<dbReference type="EMBL" id="AJLR01000146">
    <property type="protein sequence ID" value="EKN63404.1"/>
    <property type="molecule type" value="Genomic_DNA"/>
</dbReference>
<reference evidence="7 8" key="1">
    <citation type="journal article" date="2012" name="Front. Microbiol.">
        <title>Redundancy and modularity in membrane-associated dissimilatory nitrate reduction in Bacillus.</title>
        <authorList>
            <person name="Heylen K."/>
            <person name="Keltjens J."/>
        </authorList>
    </citation>
    <scope>NUCLEOTIDE SEQUENCE [LARGE SCALE GENOMIC DNA]</scope>
    <source>
        <strain evidence="7 8">LMG 9581</strain>
    </source>
</reference>
<comment type="similarity">
    <text evidence="2 5">Belongs to the pseudouridine synthase RluA family.</text>
</comment>
<dbReference type="EC" id="5.4.99.-" evidence="5"/>
<dbReference type="Proteomes" id="UP000006315">
    <property type="component" value="Unassembled WGS sequence"/>
</dbReference>
<proteinExistence type="inferred from homology"/>
<evidence type="ECO:0000256" key="5">
    <source>
        <dbReference type="RuleBase" id="RU362028"/>
    </source>
</evidence>
<evidence type="ECO:0000313" key="7">
    <source>
        <dbReference type="EMBL" id="EKN63404.1"/>
    </source>
</evidence>
<dbReference type="InterPro" id="IPR006225">
    <property type="entry name" value="PsdUridine_synth_RluC/D"/>
</dbReference>
<dbReference type="Pfam" id="PF00849">
    <property type="entry name" value="PseudoU_synth_2"/>
    <property type="match status" value="1"/>
</dbReference>
<feature type="domain" description="Pseudouridine synthase RsuA/RluA-like" evidence="6">
    <location>
        <begin position="91"/>
        <end position="241"/>
    </location>
</feature>
<evidence type="ECO:0000256" key="4">
    <source>
        <dbReference type="PIRSR" id="PIRSR606225-1"/>
    </source>
</evidence>
<comment type="caution">
    <text evidence="7">The sequence shown here is derived from an EMBL/GenBank/DDBJ whole genome shotgun (WGS) entry which is preliminary data.</text>
</comment>
<organism evidence="7 8">
    <name type="scientific">Schinkia azotoformans LMG 9581</name>
    <dbReference type="NCBI Taxonomy" id="1131731"/>
    <lineage>
        <taxon>Bacteria</taxon>
        <taxon>Bacillati</taxon>
        <taxon>Bacillota</taxon>
        <taxon>Bacilli</taxon>
        <taxon>Bacillales</taxon>
        <taxon>Bacillaceae</taxon>
        <taxon>Calidifontibacillus/Schinkia group</taxon>
        <taxon>Schinkia</taxon>
    </lineage>
</organism>
<dbReference type="PANTHER" id="PTHR21600:SF35">
    <property type="entry name" value="PSEUDOURIDINE SYNTHASE"/>
    <property type="match status" value="1"/>
</dbReference>
<accession>K6D538</accession>
<dbReference type="STRING" id="1131731.BAZO_17069"/>
<keyword evidence="3 5" id="KW-0413">Isomerase</keyword>
<evidence type="ECO:0000256" key="3">
    <source>
        <dbReference type="ARBA" id="ARBA00023235"/>
    </source>
</evidence>
<dbReference type="GO" id="GO:0140098">
    <property type="term" value="F:catalytic activity, acting on RNA"/>
    <property type="evidence" value="ECO:0007669"/>
    <property type="project" value="UniProtKB-ARBA"/>
</dbReference>
<dbReference type="GO" id="GO:0003723">
    <property type="term" value="F:RNA binding"/>
    <property type="evidence" value="ECO:0007669"/>
    <property type="project" value="InterPro"/>
</dbReference>
<dbReference type="PATRIC" id="fig|1131731.3.peg.3479"/>
<comment type="catalytic activity">
    <reaction evidence="1 5">
        <text>a uridine in RNA = a pseudouridine in RNA</text>
        <dbReference type="Rhea" id="RHEA:48348"/>
        <dbReference type="Rhea" id="RHEA-COMP:12068"/>
        <dbReference type="Rhea" id="RHEA-COMP:12069"/>
        <dbReference type="ChEBI" id="CHEBI:65314"/>
        <dbReference type="ChEBI" id="CHEBI:65315"/>
    </reaction>
</comment>
<evidence type="ECO:0000313" key="8">
    <source>
        <dbReference type="Proteomes" id="UP000006315"/>
    </source>
</evidence>
<dbReference type="PANTHER" id="PTHR21600">
    <property type="entry name" value="MITOCHONDRIAL RNA PSEUDOURIDINE SYNTHASE"/>
    <property type="match status" value="1"/>
</dbReference>
<sequence length="299" mass="33986">MNNHKIQWKIDEKFEGMLIREFLLKEKGISKRALVDIKFYGGDILLNGSHVTVREVVRTGDCLEVMFPPEIRSDGIIGENIPLHIVYEDEHILVINKPPFMASIPSREHQSGTLANALIYYYNQIGLSSTIHIVNRLDRDTSGLMIVAKNSFVHSLFALEQKKKSIKREYEAIVHGIVRKDVGIINAPIGRKAESIIEREVRNDGQQAVTHYEVKKRFSDRTLVSLKLETGRTHQIRVHMSYIGQPLLGDDLYGGQRDLISRQALHSKSVRFYHPLLERELAFSVPLPADMGNLVSGVK</sequence>
<protein>
    <recommendedName>
        <fullName evidence="5">Pseudouridine synthase</fullName>
        <ecNumber evidence="5">5.4.99.-</ecNumber>
    </recommendedName>
</protein>
<dbReference type="AlphaFoldDB" id="K6D538"/>
<evidence type="ECO:0000259" key="6">
    <source>
        <dbReference type="Pfam" id="PF00849"/>
    </source>
</evidence>
<name>K6D538_SCHAZ</name>
<dbReference type="InterPro" id="IPR050188">
    <property type="entry name" value="RluA_PseudoU_synthase"/>
</dbReference>
<dbReference type="NCBIfam" id="TIGR00005">
    <property type="entry name" value="rluA_subfam"/>
    <property type="match status" value="1"/>
</dbReference>